<reference evidence="3" key="1">
    <citation type="submission" date="2018-11" db="EMBL/GenBank/DDBJ databases">
        <authorList>
            <person name="Grassa J C."/>
        </authorList>
    </citation>
    <scope>NUCLEOTIDE SEQUENCE [LARGE SCALE GENOMIC DNA]</scope>
</reference>
<dbReference type="InterPro" id="IPR025836">
    <property type="entry name" value="Zn_knuckle_CX2CX4HX4C"/>
</dbReference>
<evidence type="ECO:0000256" key="1">
    <source>
        <dbReference type="SAM" id="MobiDB-lite"/>
    </source>
</evidence>
<reference evidence="3" key="2">
    <citation type="submission" date="2021-03" db="UniProtKB">
        <authorList>
            <consortium name="EnsemblPlants"/>
        </authorList>
    </citation>
    <scope>IDENTIFICATION</scope>
</reference>
<feature type="region of interest" description="Disordered" evidence="1">
    <location>
        <begin position="1"/>
        <end position="77"/>
    </location>
</feature>
<feature type="compositionally biased region" description="Polar residues" evidence="1">
    <location>
        <begin position="59"/>
        <end position="77"/>
    </location>
</feature>
<dbReference type="PANTHER" id="PTHR33710:SF71">
    <property type="entry name" value="ENDONUCLEASE_EXONUCLEASE_PHOSPHATASE DOMAIN-CONTAINING PROTEIN"/>
    <property type="match status" value="1"/>
</dbReference>
<evidence type="ECO:0000259" key="2">
    <source>
        <dbReference type="Pfam" id="PF14392"/>
    </source>
</evidence>
<dbReference type="EnsemblPlants" id="evm.model.05.1002">
    <property type="protein sequence ID" value="cds.evm.model.05.1002"/>
    <property type="gene ID" value="evm.TU.05.1002"/>
</dbReference>
<dbReference type="InterPro" id="IPR036691">
    <property type="entry name" value="Endo/exonu/phosph_ase_sf"/>
</dbReference>
<dbReference type="AlphaFoldDB" id="A0A803PJL3"/>
<evidence type="ECO:0000313" key="4">
    <source>
        <dbReference type="Proteomes" id="UP000596661"/>
    </source>
</evidence>
<evidence type="ECO:0000313" key="3">
    <source>
        <dbReference type="EnsemblPlants" id="cds.evm.model.05.1002"/>
    </source>
</evidence>
<keyword evidence="4" id="KW-1185">Reference proteome</keyword>
<protein>
    <recommendedName>
        <fullName evidence="2">Zinc knuckle CX2CX4HX4C domain-containing protein</fullName>
    </recommendedName>
</protein>
<dbReference type="Proteomes" id="UP000596661">
    <property type="component" value="Chromosome 5"/>
</dbReference>
<dbReference type="EMBL" id="UZAU01000484">
    <property type="status" value="NOT_ANNOTATED_CDS"/>
    <property type="molecule type" value="Genomic_DNA"/>
</dbReference>
<sequence>MNTTLSSSSERSHSAPKLSQPVEPMPSPRSFDQGGSDSSSTETQGSSTRPSRSSRCRQIQPNHPSRIKNNSGQPPQASIRTCINQSLTGIECFFPILLFTVKSNQSIMDELTNSLSVALNLTETECTIQTLREPTPINTPESEIQSLPLYLVVKVHTVKSFNRKNFMEKMTIDWNNISRNPVVITDRSNGLFLVEFGCYGDRQLAVLVSSSLGHLLEVYRPSFRETWGPYFRIRVMFDVAQPLPSGVPVHFTGINKVVWLELKYENLPDICFFCGRMGHSYNKGCMDYMKACDEAPFPSELRYDIKTITGKVKVTTNALLCPEQLNFANPPVASFMTTNPASAVCVAPPEIMPPFPTYGTLTNAPSGPKPNKPCHRAGLPATMNIISWNARGIGSDRAFRNLSRLVSSYNPTMLFIMEYRLAKNAIGHVKNKLHFDSGLEMPRIARGNPDRGPSSAFRQLLDSFNLSPLTPEGPLLTWNNNVAHPKNIQERIDWGIINDSWMDTFPEASLTHLGFFGSDHRALKLVRSNPPGPQSKDHSKRFHFENVWLKDPNWTRIFDQSWTSPTTTQEAIPKLVAAQSSCAHTLNNWNHKKDFNFKQHISKLEKELESARSASIWDDHTITTIKDLQSRLDALLYKEETYWKQRAKTQWLAQGDKNTKFFHRFASHRKKINKIHQLHLPNGGIVYDEEGIIREIESHFDHLFTSSNPSNEDMNKALEGITRSLSDLDKTLLAEDFSSDEIEKAFTQLPLDKAPGLDGFNSHFYKAN</sequence>
<name>A0A803PJL3_CANSA</name>
<dbReference type="PANTHER" id="PTHR33710">
    <property type="entry name" value="BNAC02G09200D PROTEIN"/>
    <property type="match status" value="1"/>
</dbReference>
<organism evidence="3 4">
    <name type="scientific">Cannabis sativa</name>
    <name type="common">Hemp</name>
    <name type="synonym">Marijuana</name>
    <dbReference type="NCBI Taxonomy" id="3483"/>
    <lineage>
        <taxon>Eukaryota</taxon>
        <taxon>Viridiplantae</taxon>
        <taxon>Streptophyta</taxon>
        <taxon>Embryophyta</taxon>
        <taxon>Tracheophyta</taxon>
        <taxon>Spermatophyta</taxon>
        <taxon>Magnoliopsida</taxon>
        <taxon>eudicotyledons</taxon>
        <taxon>Gunneridae</taxon>
        <taxon>Pentapetalae</taxon>
        <taxon>rosids</taxon>
        <taxon>fabids</taxon>
        <taxon>Rosales</taxon>
        <taxon>Cannabaceae</taxon>
        <taxon>Cannabis</taxon>
    </lineage>
</organism>
<dbReference type="SUPFAM" id="SSF56219">
    <property type="entry name" value="DNase I-like"/>
    <property type="match status" value="1"/>
</dbReference>
<accession>A0A803PJL3</accession>
<feature type="domain" description="Zinc knuckle CX2CX4HX4C" evidence="2">
    <location>
        <begin position="237"/>
        <end position="282"/>
    </location>
</feature>
<dbReference type="Pfam" id="PF14392">
    <property type="entry name" value="zf-CCHC_4"/>
    <property type="match status" value="1"/>
</dbReference>
<feature type="compositionally biased region" description="Low complexity" evidence="1">
    <location>
        <begin position="32"/>
        <end position="57"/>
    </location>
</feature>
<dbReference type="Gramene" id="evm.model.05.1002">
    <property type="protein sequence ID" value="cds.evm.model.05.1002"/>
    <property type="gene ID" value="evm.TU.05.1002"/>
</dbReference>
<proteinExistence type="predicted"/>